<keyword evidence="3" id="KW-0378">Hydrolase</keyword>
<dbReference type="GO" id="GO:0003676">
    <property type="term" value="F:nucleic acid binding"/>
    <property type="evidence" value="ECO:0007669"/>
    <property type="project" value="InterPro"/>
</dbReference>
<dbReference type="Gene3D" id="3.40.1350.10">
    <property type="match status" value="1"/>
</dbReference>
<name>C0CKT2_BLAHS</name>
<feature type="domain" description="VRR-NUC" evidence="4">
    <location>
        <begin position="12"/>
        <end position="92"/>
    </location>
</feature>
<dbReference type="EMBL" id="ACBZ01000071">
    <property type="protein sequence ID" value="EEG49639.1"/>
    <property type="molecule type" value="Genomic_DNA"/>
</dbReference>
<dbReference type="PATRIC" id="fig|476272.21.peg.2801"/>
<evidence type="ECO:0000313" key="6">
    <source>
        <dbReference type="Proteomes" id="UP000003100"/>
    </source>
</evidence>
<keyword evidence="6" id="KW-1185">Reference proteome</keyword>
<keyword evidence="2" id="KW-0540">Nuclease</keyword>
<dbReference type="eggNOG" id="ENOG5032Y88">
    <property type="taxonomic scope" value="Bacteria"/>
</dbReference>
<dbReference type="InterPro" id="IPR014883">
    <property type="entry name" value="VRR_NUC"/>
</dbReference>
<comment type="caution">
    <text evidence="5">The sequence shown here is derived from an EMBL/GenBank/DDBJ whole genome shotgun (WGS) entry which is preliminary data.</text>
</comment>
<gene>
    <name evidence="5" type="ORF">RUMHYD_01452</name>
</gene>
<reference evidence="5 6" key="1">
    <citation type="submission" date="2009-01" db="EMBL/GenBank/DDBJ databases">
        <authorList>
            <person name="Fulton L."/>
            <person name="Clifton S."/>
            <person name="Fulton B."/>
            <person name="Xu J."/>
            <person name="Minx P."/>
            <person name="Pepin K.H."/>
            <person name="Johnson M."/>
            <person name="Bhonagiri V."/>
            <person name="Nash W.E."/>
            <person name="Mardis E.R."/>
            <person name="Wilson R.K."/>
        </authorList>
    </citation>
    <scope>NUCLEOTIDE SEQUENCE [LARGE SCALE GENOMIC DNA]</scope>
    <source>
        <strain evidence="6">DSM 10507 / JCM 14656 / S5a33</strain>
    </source>
</reference>
<evidence type="ECO:0000259" key="4">
    <source>
        <dbReference type="SMART" id="SM00990"/>
    </source>
</evidence>
<reference evidence="5 6" key="2">
    <citation type="submission" date="2009-02" db="EMBL/GenBank/DDBJ databases">
        <title>Draft genome sequence of Blautia hydrogenotrophica DSM 10507 (Ruminococcus hydrogenotrophicus DSM 10507).</title>
        <authorList>
            <person name="Sudarsanam P."/>
            <person name="Ley R."/>
            <person name="Guruge J."/>
            <person name="Turnbaugh P.J."/>
            <person name="Mahowald M."/>
            <person name="Liep D."/>
            <person name="Gordon J."/>
        </authorList>
    </citation>
    <scope>NUCLEOTIDE SEQUENCE [LARGE SCALE GENOMIC DNA]</scope>
    <source>
        <strain evidence="6">DSM 10507 / JCM 14656 / S5a33</strain>
    </source>
</reference>
<proteinExistence type="predicted"/>
<dbReference type="AlphaFoldDB" id="C0CKT2"/>
<dbReference type="Proteomes" id="UP000003100">
    <property type="component" value="Unassembled WGS sequence"/>
</dbReference>
<comment type="cofactor">
    <cofactor evidence="1">
        <name>Mg(2+)</name>
        <dbReference type="ChEBI" id="CHEBI:18420"/>
    </cofactor>
</comment>
<dbReference type="SMART" id="SM00990">
    <property type="entry name" value="VRR_NUC"/>
    <property type="match status" value="1"/>
</dbReference>
<organism evidence="5 6">
    <name type="scientific">Blautia hydrogenotrophica (strain DSM 10507 / JCM 14656 / S5a33)</name>
    <name type="common">Ruminococcus hydrogenotrophicus</name>
    <dbReference type="NCBI Taxonomy" id="476272"/>
    <lineage>
        <taxon>Bacteria</taxon>
        <taxon>Bacillati</taxon>
        <taxon>Bacillota</taxon>
        <taxon>Clostridia</taxon>
        <taxon>Lachnospirales</taxon>
        <taxon>Lachnospiraceae</taxon>
        <taxon>Blautia</taxon>
    </lineage>
</organism>
<sequence length="104" mass="11354">MPGIQGIGGVFVKEKIIEQKFRAAVRTAGGVAVKFVSPGLDGMPDRLALLPGGRMAFVEVKAPGKKPRPLQEARHRMLRRLGFQVYVLDDEKQIGGIIDEIQST</sequence>
<evidence type="ECO:0000256" key="3">
    <source>
        <dbReference type="ARBA" id="ARBA00022801"/>
    </source>
</evidence>
<dbReference type="InterPro" id="IPR011856">
    <property type="entry name" value="tRNA_endonuc-like_dom_sf"/>
</dbReference>
<evidence type="ECO:0000256" key="2">
    <source>
        <dbReference type="ARBA" id="ARBA00022722"/>
    </source>
</evidence>
<protein>
    <recommendedName>
        <fullName evidence="4">VRR-NUC domain-containing protein</fullName>
    </recommendedName>
</protein>
<dbReference type="HOGENOM" id="CLU_161041_1_0_9"/>
<evidence type="ECO:0000313" key="5">
    <source>
        <dbReference type="EMBL" id="EEG49639.1"/>
    </source>
</evidence>
<dbReference type="GO" id="GO:0016788">
    <property type="term" value="F:hydrolase activity, acting on ester bonds"/>
    <property type="evidence" value="ECO:0007669"/>
    <property type="project" value="InterPro"/>
</dbReference>
<evidence type="ECO:0000256" key="1">
    <source>
        <dbReference type="ARBA" id="ARBA00001946"/>
    </source>
</evidence>
<dbReference type="GO" id="GO:0004518">
    <property type="term" value="F:nuclease activity"/>
    <property type="evidence" value="ECO:0007669"/>
    <property type="project" value="UniProtKB-KW"/>
</dbReference>
<accession>C0CKT2</accession>